<dbReference type="EMBL" id="LR796491">
    <property type="protein sequence ID" value="CAB4147863.1"/>
    <property type="molecule type" value="Genomic_DNA"/>
</dbReference>
<proteinExistence type="predicted"/>
<gene>
    <name evidence="1" type="ORF">UFOVP506_50</name>
</gene>
<evidence type="ECO:0000313" key="1">
    <source>
        <dbReference type="EMBL" id="CAB4147863.1"/>
    </source>
</evidence>
<protein>
    <submittedName>
        <fullName evidence="1">Uncharacterized protein</fullName>
    </submittedName>
</protein>
<organism evidence="1">
    <name type="scientific">uncultured Caudovirales phage</name>
    <dbReference type="NCBI Taxonomy" id="2100421"/>
    <lineage>
        <taxon>Viruses</taxon>
        <taxon>Duplodnaviria</taxon>
        <taxon>Heunggongvirae</taxon>
        <taxon>Uroviricota</taxon>
        <taxon>Caudoviricetes</taxon>
        <taxon>Peduoviridae</taxon>
        <taxon>Maltschvirus</taxon>
        <taxon>Maltschvirus maltsch</taxon>
    </lineage>
</organism>
<accession>A0A6J5MRT4</accession>
<name>A0A6J5MRT4_9CAUD</name>
<sequence length="72" mass="7981">MKQILAAQLAEWLDNNTQGYAKREGNRINIEGSIDAYELALYVQSLGAGKSTEQILNDNRTSYTGRSFARGV</sequence>
<reference evidence="1" key="1">
    <citation type="submission" date="2020-04" db="EMBL/GenBank/DDBJ databases">
        <authorList>
            <person name="Chiriac C."/>
            <person name="Salcher M."/>
            <person name="Ghai R."/>
            <person name="Kavagutti S V."/>
        </authorList>
    </citation>
    <scope>NUCLEOTIDE SEQUENCE</scope>
</reference>